<dbReference type="EMBL" id="JAAXYH010000001">
    <property type="protein sequence ID" value="NMH63853.1"/>
    <property type="molecule type" value="Genomic_DNA"/>
</dbReference>
<evidence type="ECO:0000256" key="8">
    <source>
        <dbReference type="ARBA" id="ARBA00023014"/>
    </source>
</evidence>
<dbReference type="RefSeq" id="WP_169562476.1">
    <property type="nucleotide sequence ID" value="NZ_JAAXYH010000001.1"/>
</dbReference>
<keyword evidence="6" id="KW-0479">Metal-binding</keyword>
<keyword evidence="5" id="KW-0004">4Fe-4S</keyword>
<dbReference type="FunFam" id="1.20.1440.230:FF:000002">
    <property type="entry name" value="NADH-quinone oxidoreductase subunit F"/>
    <property type="match status" value="1"/>
</dbReference>
<reference evidence="12" key="1">
    <citation type="submission" date="2020-04" db="EMBL/GenBank/DDBJ databases">
        <title>Description of Shewanella salipaludis sp. nov., isolated from a salt marsh.</title>
        <authorList>
            <person name="Park S."/>
            <person name="Yoon J.-H."/>
        </authorList>
    </citation>
    <scope>NUCLEOTIDE SEQUENCE</scope>
    <source>
        <strain evidence="12">SHSM-M6</strain>
    </source>
</reference>
<dbReference type="GO" id="GO:0010181">
    <property type="term" value="F:FMN binding"/>
    <property type="evidence" value="ECO:0007669"/>
    <property type="project" value="InterPro"/>
</dbReference>
<dbReference type="Gene3D" id="3.10.20.600">
    <property type="match status" value="1"/>
</dbReference>
<evidence type="ECO:0000259" key="11">
    <source>
        <dbReference type="SMART" id="SM00928"/>
    </source>
</evidence>
<dbReference type="GO" id="GO:0051539">
    <property type="term" value="F:4 iron, 4 sulfur cluster binding"/>
    <property type="evidence" value="ECO:0007669"/>
    <property type="project" value="UniProtKB-KW"/>
</dbReference>
<dbReference type="Proteomes" id="UP000737113">
    <property type="component" value="Unassembled WGS sequence"/>
</dbReference>
<proteinExistence type="inferred from homology"/>
<sequence length="443" mass="48138">MNNAPVDTAPPTKPLTRFIRPGEACWTLAAYLAQGGYRGLEKALGQSQEQLLEQITASKLRGRGGAGFPTGLKWSFMPRGASAPSPKYLIVNADEMEPGAFKDRYLLEQTPHQIIEGLLIAAQTLDADTGYIFLRGDYYLAQQRLTTALAEWQAHCLENPALGPLNAKFKIHIHTSAGRYICGEETALINAMEGKRANPRAKPPFPQVAGLWGKPTIVNNVETYCNLPHIINFGVDWYLSLGLGQDSGTKIFGVSGRVKRPGLWELPMGTPIRELIEVHAGGMCDGYSLKGYLPGGGSTDFLTQAHLDTPMDYDAVGRQGSRLGTGTLIVLDDSYCPVAMVLNLIRFFAQESCGWCTPCRDGLPWAEVLLNKLESGLGEAKDLDQLEALCRFAAPGTTFCALAPGAVEPLQSALKYFRADFEAHITQGCCPYNHSAAGEQHYG</sequence>
<evidence type="ECO:0000256" key="7">
    <source>
        <dbReference type="ARBA" id="ARBA00023004"/>
    </source>
</evidence>
<dbReference type="PANTHER" id="PTHR43578">
    <property type="entry name" value="NADH-QUINONE OXIDOREDUCTASE SUBUNIT F"/>
    <property type="match status" value="1"/>
</dbReference>
<dbReference type="InterPro" id="IPR037225">
    <property type="entry name" value="Nuo51_FMN-bd_sf"/>
</dbReference>
<evidence type="ECO:0000256" key="1">
    <source>
        <dbReference type="ARBA" id="ARBA00001917"/>
    </source>
</evidence>
<dbReference type="Gene3D" id="3.40.50.11540">
    <property type="entry name" value="NADH-ubiquinone oxidoreductase 51kDa subunit"/>
    <property type="match status" value="1"/>
</dbReference>
<dbReference type="Gene3D" id="6.10.250.1450">
    <property type="match status" value="1"/>
</dbReference>
<dbReference type="Gene3D" id="1.20.1440.230">
    <property type="entry name" value="NADH-ubiquinone oxidoreductase 51kDa subunit, iron-sulphur binding domain"/>
    <property type="match status" value="1"/>
</dbReference>
<name>A0A972FV87_9GAMM</name>
<keyword evidence="7" id="KW-0408">Iron</keyword>
<dbReference type="Pfam" id="PF10589">
    <property type="entry name" value="NADH_4Fe-4S"/>
    <property type="match status" value="1"/>
</dbReference>
<comment type="cofactor">
    <cofactor evidence="1">
        <name>FMN</name>
        <dbReference type="ChEBI" id="CHEBI:58210"/>
    </cofactor>
</comment>
<evidence type="ECO:0000256" key="4">
    <source>
        <dbReference type="ARBA" id="ARBA00019901"/>
    </source>
</evidence>
<organism evidence="12 13">
    <name type="scientific">Shewanella salipaludis</name>
    <dbReference type="NCBI Taxonomy" id="2723052"/>
    <lineage>
        <taxon>Bacteria</taxon>
        <taxon>Pseudomonadati</taxon>
        <taxon>Pseudomonadota</taxon>
        <taxon>Gammaproteobacteria</taxon>
        <taxon>Alteromonadales</taxon>
        <taxon>Shewanellaceae</taxon>
        <taxon>Shewanella</taxon>
    </lineage>
</organism>
<dbReference type="GO" id="GO:0046872">
    <property type="term" value="F:metal ion binding"/>
    <property type="evidence" value="ECO:0007669"/>
    <property type="project" value="UniProtKB-KW"/>
</dbReference>
<dbReference type="Pfam" id="PF01512">
    <property type="entry name" value="Complex1_51K"/>
    <property type="match status" value="1"/>
</dbReference>
<dbReference type="PROSITE" id="PS00645">
    <property type="entry name" value="COMPLEX1_51K_2"/>
    <property type="match status" value="1"/>
</dbReference>
<keyword evidence="13" id="KW-1185">Reference proteome</keyword>
<protein>
    <recommendedName>
        <fullName evidence="4">NADH-quinone oxidoreductase subunit F</fullName>
    </recommendedName>
    <alternativeName>
        <fullName evidence="9">NADH dehydrogenase I subunit F</fullName>
    </alternativeName>
    <alternativeName>
        <fullName evidence="10">NDH-1 subunit F</fullName>
    </alternativeName>
</protein>
<gene>
    <name evidence="12" type="primary">nuoF</name>
    <name evidence="12" type="ORF">HC757_01455</name>
</gene>
<dbReference type="NCBIfam" id="NF010120">
    <property type="entry name" value="PRK13596.1"/>
    <property type="match status" value="1"/>
</dbReference>
<comment type="cofactor">
    <cofactor evidence="2">
        <name>[4Fe-4S] cluster</name>
        <dbReference type="ChEBI" id="CHEBI:49883"/>
    </cofactor>
</comment>
<dbReference type="AlphaFoldDB" id="A0A972FV87"/>
<evidence type="ECO:0000256" key="5">
    <source>
        <dbReference type="ARBA" id="ARBA00022485"/>
    </source>
</evidence>
<feature type="domain" description="NADH-ubiquinone oxidoreductase 51kDa subunit iron-sulphur binding" evidence="11">
    <location>
        <begin position="338"/>
        <end position="383"/>
    </location>
</feature>
<evidence type="ECO:0000313" key="13">
    <source>
        <dbReference type="Proteomes" id="UP000737113"/>
    </source>
</evidence>
<keyword evidence="8" id="KW-0411">Iron-sulfur</keyword>
<dbReference type="SMART" id="SM00928">
    <property type="entry name" value="NADH_4Fe-4S"/>
    <property type="match status" value="1"/>
</dbReference>
<evidence type="ECO:0000256" key="9">
    <source>
        <dbReference type="ARBA" id="ARBA00031578"/>
    </source>
</evidence>
<dbReference type="Pfam" id="PF10531">
    <property type="entry name" value="SLBB"/>
    <property type="match status" value="1"/>
</dbReference>
<dbReference type="FunFam" id="3.40.50.11540:FF:000001">
    <property type="entry name" value="NADH dehydrogenase [ubiquinone] flavoprotein 1, mitochondrial"/>
    <property type="match status" value="1"/>
</dbReference>
<dbReference type="InterPro" id="IPR001949">
    <property type="entry name" value="NADH-UbQ_OxRdtase_51kDa_CS"/>
</dbReference>
<accession>A0A972FV87</accession>
<dbReference type="GO" id="GO:0008137">
    <property type="term" value="F:NADH dehydrogenase (ubiquinone) activity"/>
    <property type="evidence" value="ECO:0007669"/>
    <property type="project" value="InterPro"/>
</dbReference>
<dbReference type="InterPro" id="IPR037207">
    <property type="entry name" value="Nuop51_4Fe4S-bd_sf"/>
</dbReference>
<evidence type="ECO:0000256" key="10">
    <source>
        <dbReference type="ARBA" id="ARBA00032787"/>
    </source>
</evidence>
<comment type="similarity">
    <text evidence="3">Belongs to the complex I 51 kDa subunit family.</text>
</comment>
<evidence type="ECO:0000256" key="6">
    <source>
        <dbReference type="ARBA" id="ARBA00022723"/>
    </source>
</evidence>
<dbReference type="SUPFAM" id="SSF142984">
    <property type="entry name" value="Nqo1 middle domain-like"/>
    <property type="match status" value="1"/>
</dbReference>
<evidence type="ECO:0000256" key="3">
    <source>
        <dbReference type="ARBA" id="ARBA00007523"/>
    </source>
</evidence>
<evidence type="ECO:0000313" key="12">
    <source>
        <dbReference type="EMBL" id="NMH63853.1"/>
    </source>
</evidence>
<dbReference type="InterPro" id="IPR019575">
    <property type="entry name" value="Nuop51_4Fe4S-bd"/>
</dbReference>
<dbReference type="InterPro" id="IPR019554">
    <property type="entry name" value="Soluble_ligand-bd"/>
</dbReference>
<dbReference type="InterPro" id="IPR011538">
    <property type="entry name" value="Nuo51_FMN-bd"/>
</dbReference>
<comment type="caution">
    <text evidence="12">The sequence shown here is derived from an EMBL/GenBank/DDBJ whole genome shotgun (WGS) entry which is preliminary data.</text>
</comment>
<dbReference type="SUPFAM" id="SSF140490">
    <property type="entry name" value="Nqo1C-terminal domain-like"/>
    <property type="match status" value="1"/>
</dbReference>
<evidence type="ECO:0000256" key="2">
    <source>
        <dbReference type="ARBA" id="ARBA00001966"/>
    </source>
</evidence>
<dbReference type="SUPFAM" id="SSF142019">
    <property type="entry name" value="Nqo1 FMN-binding domain-like"/>
    <property type="match status" value="1"/>
</dbReference>
<dbReference type="PANTHER" id="PTHR43578:SF3">
    <property type="entry name" value="NADH-QUINONE OXIDOREDUCTASE SUBUNIT F"/>
    <property type="match status" value="1"/>
</dbReference>